<dbReference type="Proteomes" id="UP000074382">
    <property type="component" value="Unassembled WGS sequence"/>
</dbReference>
<dbReference type="GO" id="GO:0043571">
    <property type="term" value="P:maintenance of CRISPR repeat elements"/>
    <property type="evidence" value="ECO:0007669"/>
    <property type="project" value="InterPro"/>
</dbReference>
<dbReference type="PATRIC" id="fig|665004.4.peg.1743"/>
<dbReference type="InterPro" id="IPR021124">
    <property type="entry name" value="CRISPR-assoc_prot_Cas5"/>
</dbReference>
<evidence type="ECO:0000313" key="3">
    <source>
        <dbReference type="Proteomes" id="UP000074382"/>
    </source>
</evidence>
<dbReference type="InterPro" id="IPR013422">
    <property type="entry name" value="CRISPR-assoc_prot_Cas5_N"/>
</dbReference>
<dbReference type="AlphaFoldDB" id="A0A147KKF1"/>
<protein>
    <submittedName>
        <fullName evidence="2">CRISPR-associated protein Cas5</fullName>
    </submittedName>
</protein>
<dbReference type="NCBIfam" id="TIGR02593">
    <property type="entry name" value="CRISPR_cas5"/>
    <property type="match status" value="1"/>
</dbReference>
<sequence length="254" mass="27824">MSGFLMRLAGPMQSWGEHSAFGERDTLPYPSRSGLVGMFAAAQGVRRGDPLDRYAELELTVRVDRTGVRLSDFHTIGGGLPRERTVPTAEGKRRPEGQTTIVTHRSYLADAVFTVAVSGPGADEIADALAAPHWQLYLGRRAFVPDPLLVLRSRVADPVRELVEAVPLPHRRVGEETATVVVDMIHERGEHTAARSTAVLSDVPLSFESRSRRYALRQISVVPTEVPAALVAGPGRDYQEKLFAYVRRYAGEAA</sequence>
<reference evidence="3" key="1">
    <citation type="journal article" date="2017" name="Acta Aliment.">
        <title>Plant polysaccharide degrading enzyme system of Thermpbifida cellulosilytica TB100 revealed by de novo genome project data.</title>
        <authorList>
            <person name="Toth A."/>
            <person name="Baka E."/>
            <person name="Luzics S."/>
            <person name="Bata-Vidacs I."/>
            <person name="Nagy I."/>
            <person name="Balint B."/>
            <person name="Herceg R."/>
            <person name="Olasz F."/>
            <person name="Wilk T."/>
            <person name="Nagy T."/>
            <person name="Kriszt B."/>
            <person name="Nagy I."/>
            <person name="Kukolya J."/>
        </authorList>
    </citation>
    <scope>NUCLEOTIDE SEQUENCE [LARGE SCALE GENOMIC DNA]</scope>
    <source>
        <strain evidence="3">TB100</strain>
    </source>
</reference>
<dbReference type="STRING" id="665004.AC529_04825"/>
<gene>
    <name evidence="2" type="ORF">AC529_04825</name>
</gene>
<dbReference type="EMBL" id="LGEM01000020">
    <property type="protein sequence ID" value="KUP97776.1"/>
    <property type="molecule type" value="Genomic_DNA"/>
</dbReference>
<proteinExistence type="predicted"/>
<dbReference type="CDD" id="cd09756">
    <property type="entry name" value="Cas5_I-E"/>
    <property type="match status" value="1"/>
</dbReference>
<comment type="caution">
    <text evidence="2">The sequence shown here is derived from an EMBL/GenBank/DDBJ whole genome shotgun (WGS) entry which is preliminary data.</text>
</comment>
<evidence type="ECO:0000256" key="1">
    <source>
        <dbReference type="ARBA" id="ARBA00023118"/>
    </source>
</evidence>
<dbReference type="RefSeq" id="WP_068755173.1">
    <property type="nucleotide sequence ID" value="NZ_KQ950181.1"/>
</dbReference>
<accession>A0A147KKF1</accession>
<name>A0A147KKF1_THECS</name>
<keyword evidence="1" id="KW-0051">Antiviral defense</keyword>
<dbReference type="InterPro" id="IPR010147">
    <property type="entry name" value="CRISPR-assoc_prot_CasD"/>
</dbReference>
<dbReference type="OrthoDB" id="3189549at2"/>
<evidence type="ECO:0000313" key="2">
    <source>
        <dbReference type="EMBL" id="KUP97776.1"/>
    </source>
</evidence>
<organism evidence="2 3">
    <name type="scientific">Thermobifida cellulosilytica TB100</name>
    <dbReference type="NCBI Taxonomy" id="665004"/>
    <lineage>
        <taxon>Bacteria</taxon>
        <taxon>Bacillati</taxon>
        <taxon>Actinomycetota</taxon>
        <taxon>Actinomycetes</taxon>
        <taxon>Streptosporangiales</taxon>
        <taxon>Nocardiopsidaceae</taxon>
        <taxon>Thermobifida</taxon>
    </lineage>
</organism>
<keyword evidence="3" id="KW-1185">Reference proteome</keyword>
<dbReference type="Pfam" id="PF09704">
    <property type="entry name" value="Cas_Cas5d"/>
    <property type="match status" value="1"/>
</dbReference>
<dbReference type="GO" id="GO:0051607">
    <property type="term" value="P:defense response to virus"/>
    <property type="evidence" value="ECO:0007669"/>
    <property type="project" value="UniProtKB-KW"/>
</dbReference>
<dbReference type="Gene3D" id="3.30.70.2660">
    <property type="match status" value="1"/>
</dbReference>
<dbReference type="NCBIfam" id="TIGR01868">
    <property type="entry name" value="casD_Cas5e"/>
    <property type="match status" value="1"/>
</dbReference>
<dbReference type="GO" id="GO:0003723">
    <property type="term" value="F:RNA binding"/>
    <property type="evidence" value="ECO:0007669"/>
    <property type="project" value="InterPro"/>
</dbReference>